<dbReference type="EMBL" id="KL584726">
    <property type="protein sequence ID" value="KEQ68709.1"/>
    <property type="molecule type" value="Genomic_DNA"/>
</dbReference>
<protein>
    <recommendedName>
        <fullName evidence="3">Clr5 domain-containing protein</fullName>
    </recommendedName>
</protein>
<evidence type="ECO:0008006" key="3">
    <source>
        <dbReference type="Google" id="ProtNLM"/>
    </source>
</evidence>
<evidence type="ECO:0000313" key="2">
    <source>
        <dbReference type="Proteomes" id="UP000027730"/>
    </source>
</evidence>
<dbReference type="RefSeq" id="XP_013422925.1">
    <property type="nucleotide sequence ID" value="XM_013567471.1"/>
</dbReference>
<name>A0A074WAV8_9PEZI</name>
<gene>
    <name evidence="1" type="ORF">M436DRAFT_67840</name>
</gene>
<sequence length="538" mass="61290">MSLVSSVVPILRAADLQPSSRSTNTCLLIIPDFGAQNMSHTHPCSPTSKASLRGKYAKFSDVHFLACVMQHELALHNSTGRLTFLIDGKRYRRHEVMRRIRRAQRAGTFSMREPMGVSTQPKHIQIVQRIENRAYTTPGAGYVSIHDNDPDIYPRWAELMDESSRNYFLQLVHMERNMSVPALPFYSDEYSIKARFFFNIIKYFRGAYDNGQFVYNELGEYVSHVSPTSITKINNFYKCCITAIDLIERGYHIQGFALVSDSLWLMEQLLEERDPKLIDTICDVSVLLLIRGWNRMYEVLNERICAIVEIRAVHRKEEHQPWAQMFDCLKRLPTSQALELMQQGWKCGYDQLEGIFPGHAWDGLNISCSPHHSLRMGQHFSQLYHEILSTPVASPRRNKEHPNSTSDIQRQFTRAKVRHSLGGHHAALEDLDLIVSRCSKAREQGENKWMALEVEALEVSARCHCAIGGLVTACGGQSTAETLLRTAITRSTTLWGGKSATTIALKHTLWSWCLEQGQFKEAELLRLAIDAVVVKIEP</sequence>
<dbReference type="GeneID" id="25414301"/>
<dbReference type="AlphaFoldDB" id="A0A074WAV8"/>
<proteinExistence type="predicted"/>
<dbReference type="HOGENOM" id="CLU_535247_0_0_1"/>
<organism evidence="1 2">
    <name type="scientific">Aureobasidium namibiae CBS 147.97</name>
    <dbReference type="NCBI Taxonomy" id="1043004"/>
    <lineage>
        <taxon>Eukaryota</taxon>
        <taxon>Fungi</taxon>
        <taxon>Dikarya</taxon>
        <taxon>Ascomycota</taxon>
        <taxon>Pezizomycotina</taxon>
        <taxon>Dothideomycetes</taxon>
        <taxon>Dothideomycetidae</taxon>
        <taxon>Dothideales</taxon>
        <taxon>Saccotheciaceae</taxon>
        <taxon>Aureobasidium</taxon>
    </lineage>
</organism>
<evidence type="ECO:0000313" key="1">
    <source>
        <dbReference type="EMBL" id="KEQ68709.1"/>
    </source>
</evidence>
<accession>A0A074WAV8</accession>
<dbReference type="OrthoDB" id="3927416at2759"/>
<keyword evidence="2" id="KW-1185">Reference proteome</keyword>
<dbReference type="Proteomes" id="UP000027730">
    <property type="component" value="Unassembled WGS sequence"/>
</dbReference>
<reference evidence="1 2" key="1">
    <citation type="journal article" date="2014" name="BMC Genomics">
        <title>Genome sequencing of four Aureobasidium pullulans varieties: biotechnological potential, stress tolerance, and description of new species.</title>
        <authorList>
            <person name="Gostin Ar C."/>
            <person name="Ohm R.A."/>
            <person name="Kogej T."/>
            <person name="Sonjak S."/>
            <person name="Turk M."/>
            <person name="Zajc J."/>
            <person name="Zalar P."/>
            <person name="Grube M."/>
            <person name="Sun H."/>
            <person name="Han J."/>
            <person name="Sharma A."/>
            <person name="Chiniquy J."/>
            <person name="Ngan C.Y."/>
            <person name="Lipzen A."/>
            <person name="Barry K."/>
            <person name="Grigoriev I.V."/>
            <person name="Gunde-Cimerman N."/>
        </authorList>
    </citation>
    <scope>NUCLEOTIDE SEQUENCE [LARGE SCALE GENOMIC DNA]</scope>
    <source>
        <strain evidence="1 2">CBS 147.97</strain>
    </source>
</reference>